<evidence type="ECO:0000313" key="8">
    <source>
        <dbReference type="Proteomes" id="UP000605970"/>
    </source>
</evidence>
<comment type="subcellular location">
    <subcellularLocation>
        <location evidence="1">Nucleus</location>
    </subcellularLocation>
</comment>
<keyword evidence="8" id="KW-1185">Reference proteome</keyword>
<dbReference type="Proteomes" id="UP000605970">
    <property type="component" value="Unassembled WGS sequence"/>
</dbReference>
<dbReference type="GO" id="GO:0030289">
    <property type="term" value="C:protein phosphatase 4 complex"/>
    <property type="evidence" value="ECO:0007669"/>
    <property type="project" value="TreeGrafter"/>
</dbReference>
<comment type="similarity">
    <text evidence="2">Belongs to the SMEK family.</text>
</comment>
<sequence length="920" mass="104614">MESEISVVSTTSSTNLFNSSEVENVDKDDHIDEASANSTQKGDELTTTSETSNKSDGIQLIEGLAKPSSALEKVDFVRDSRNRVKLYVLCDQRAWDDRGTGHVACLPSPENNNTWCIVVRLESNERNVLESKILPETTYQKQQGTLIVWSETDSVDLALSFQEKAGCTDLWEKLCKIQGRDPDAETEEETECDDQDTPSDNNTSVVSNVTGVPPCTLQNLGELEQAISNSMFANSQREKMSNAIVQNSYIPKLCDIFSICEDLENKEALQQMASIAKNLFLLNNNAVLNELVEDKHFKSIVGMLEYDASLSEPKMHRNFLWERSRFREVLPISSNELKAKIHQTYRLQYVQDVCLPAPSIFEENLLTVLSSHLFFMRAEIVNSLLNDKELMQKLFEGLRNPNITPDRQRDLTNFLKEFCSFAHSLQPTGPQGREQFFKTLMANDVLGIIDPCISSPLASTRTATVELLSIIVDFNPQIFRDFLVKQFRLIPESKNNSLLINKLINHMLSDKDPEFTSAHQIANAIRILLDPESIVSKGEKGEFLQMFYKRAMNTLCTSILENAKNGHLISDTYYMANKLTLVIDLLCFFVEHHGYNMRTYSIQRGMLHSVLVYLKSKHHFLAHCGLNLLYFFLFYYFEDIYVRHICDKSVLDPVVDCFVANGSRYNLLNSSLIELFEYIRTEEIRPLMQYVIQKHWENTFSKVEYVRTFSIIKTRCAQFSDTNAAFTFERASASKENAGMSMTPPPNSQWRKEREHDDEELFFSKEDDDEMPAPQLRKSGMEPMFPSLANRKRKAFDEEDNIPSVFGGNITPPAGSNVRISKIMIRMTTKELSQRQSVVQQSQQQIINSSHDTELPPFDNSKTQTQKVTSLLDSNPSSIVSASSSIDNAITSISLSPPPPTLTLKRPLVDYDLSDDEEEI</sequence>
<evidence type="ECO:0000256" key="3">
    <source>
        <dbReference type="ARBA" id="ARBA00023242"/>
    </source>
</evidence>
<dbReference type="GO" id="GO:0005654">
    <property type="term" value="C:nucleoplasm"/>
    <property type="evidence" value="ECO:0007669"/>
    <property type="project" value="TreeGrafter"/>
</dbReference>
<organism evidence="7 8">
    <name type="scientific">Meloidogyne graminicola</name>
    <dbReference type="NCBI Taxonomy" id="189291"/>
    <lineage>
        <taxon>Eukaryota</taxon>
        <taxon>Metazoa</taxon>
        <taxon>Ecdysozoa</taxon>
        <taxon>Nematoda</taxon>
        <taxon>Chromadorea</taxon>
        <taxon>Rhabditida</taxon>
        <taxon>Tylenchina</taxon>
        <taxon>Tylenchomorpha</taxon>
        <taxon>Tylenchoidea</taxon>
        <taxon>Meloidogynidae</taxon>
        <taxon>Meloidogyninae</taxon>
        <taxon>Meloidogyne</taxon>
    </lineage>
</organism>
<protein>
    <submittedName>
        <fullName evidence="7">SMK-1 domain-containing protein</fullName>
    </submittedName>
</protein>
<gene>
    <name evidence="7" type="ORF">Mgra_00002109</name>
</gene>
<feature type="compositionally biased region" description="Basic and acidic residues" evidence="4">
    <location>
        <begin position="24"/>
        <end position="33"/>
    </location>
</feature>
<evidence type="ECO:0000256" key="1">
    <source>
        <dbReference type="ARBA" id="ARBA00004123"/>
    </source>
</evidence>
<dbReference type="InterPro" id="IPR055236">
    <property type="entry name" value="EVH1_PP4R3"/>
</dbReference>
<accession>A0A8S9ZXP0</accession>
<feature type="compositionally biased region" description="Low complexity" evidence="4">
    <location>
        <begin position="1"/>
        <end position="21"/>
    </location>
</feature>
<comment type="caution">
    <text evidence="7">The sequence shown here is derived from an EMBL/GenBank/DDBJ whole genome shotgun (WGS) entry which is preliminary data.</text>
</comment>
<feature type="region of interest" description="Disordered" evidence="4">
    <location>
        <begin position="181"/>
        <end position="202"/>
    </location>
</feature>
<evidence type="ECO:0000259" key="6">
    <source>
        <dbReference type="Pfam" id="PF22972"/>
    </source>
</evidence>
<feature type="region of interest" description="Disordered" evidence="4">
    <location>
        <begin position="891"/>
        <end position="920"/>
    </location>
</feature>
<dbReference type="OrthoDB" id="27483at2759"/>
<dbReference type="InterPro" id="IPR016024">
    <property type="entry name" value="ARM-type_fold"/>
</dbReference>
<dbReference type="SUPFAM" id="SSF48371">
    <property type="entry name" value="ARM repeat"/>
    <property type="match status" value="1"/>
</dbReference>
<feature type="region of interest" description="Disordered" evidence="4">
    <location>
        <begin position="735"/>
        <end position="755"/>
    </location>
</feature>
<evidence type="ECO:0000256" key="4">
    <source>
        <dbReference type="SAM" id="MobiDB-lite"/>
    </source>
</evidence>
<dbReference type="InterPro" id="IPR051137">
    <property type="entry name" value="PP4R3-like"/>
</dbReference>
<dbReference type="Pfam" id="PF04802">
    <property type="entry name" value="PP4R3"/>
    <property type="match status" value="1"/>
</dbReference>
<dbReference type="InterPro" id="IPR011993">
    <property type="entry name" value="PH-like_dom_sf"/>
</dbReference>
<dbReference type="AlphaFoldDB" id="A0A8S9ZXP0"/>
<evidence type="ECO:0000313" key="7">
    <source>
        <dbReference type="EMBL" id="KAF7638431.1"/>
    </source>
</evidence>
<feature type="domain" description="PP4R3 EVH1-like" evidence="6">
    <location>
        <begin position="81"/>
        <end position="178"/>
    </location>
</feature>
<dbReference type="Gene3D" id="2.30.29.30">
    <property type="entry name" value="Pleckstrin-homology domain (PH domain)/Phosphotyrosine-binding domain (PTB)"/>
    <property type="match status" value="1"/>
</dbReference>
<dbReference type="GO" id="GO:0006974">
    <property type="term" value="P:DNA damage response"/>
    <property type="evidence" value="ECO:0007669"/>
    <property type="project" value="TreeGrafter"/>
</dbReference>
<dbReference type="GO" id="GO:0072542">
    <property type="term" value="F:protein phosphatase activator activity"/>
    <property type="evidence" value="ECO:0007669"/>
    <property type="project" value="TreeGrafter"/>
</dbReference>
<dbReference type="PANTHER" id="PTHR23318:SF0">
    <property type="entry name" value="SERINE_THREONINE-PROTEIN PHOSPHATASE 4 REGULATORY SUBUNIT 3"/>
    <property type="match status" value="1"/>
</dbReference>
<evidence type="ECO:0000259" key="5">
    <source>
        <dbReference type="Pfam" id="PF04802"/>
    </source>
</evidence>
<feature type="region of interest" description="Disordered" evidence="4">
    <location>
        <begin position="1"/>
        <end position="54"/>
    </location>
</feature>
<dbReference type="InterPro" id="IPR006887">
    <property type="entry name" value="P4R3-like_central_dom"/>
</dbReference>
<feature type="compositionally biased region" description="Polar residues" evidence="4">
    <location>
        <begin position="35"/>
        <end position="54"/>
    </location>
</feature>
<feature type="domain" description="Serine/threonine-protein phosphatase 4 regulatory subunit 3-like central" evidence="5">
    <location>
        <begin position="222"/>
        <end position="718"/>
    </location>
</feature>
<dbReference type="EMBL" id="JABEBT010000012">
    <property type="protein sequence ID" value="KAF7638431.1"/>
    <property type="molecule type" value="Genomic_DNA"/>
</dbReference>
<name>A0A8S9ZXP0_9BILA</name>
<reference evidence="7" key="1">
    <citation type="journal article" date="2020" name="Ecol. Evol.">
        <title>Genome structure and content of the rice root-knot nematode (Meloidogyne graminicola).</title>
        <authorList>
            <person name="Phan N.T."/>
            <person name="Danchin E.G.J."/>
            <person name="Klopp C."/>
            <person name="Perfus-Barbeoch L."/>
            <person name="Kozlowski D.K."/>
            <person name="Koutsovoulos G.D."/>
            <person name="Lopez-Roques C."/>
            <person name="Bouchez O."/>
            <person name="Zahm M."/>
            <person name="Besnard G."/>
            <person name="Bellafiore S."/>
        </authorList>
    </citation>
    <scope>NUCLEOTIDE SEQUENCE</scope>
    <source>
        <strain evidence="7">VN-18</strain>
    </source>
</reference>
<dbReference type="PANTHER" id="PTHR23318">
    <property type="entry name" value="ATP SYNTHASE GAMMA-RELATED"/>
    <property type="match status" value="1"/>
</dbReference>
<proteinExistence type="inferred from homology"/>
<feature type="compositionally biased region" description="Acidic residues" evidence="4">
    <location>
        <begin position="184"/>
        <end position="197"/>
    </location>
</feature>
<dbReference type="SUPFAM" id="SSF50729">
    <property type="entry name" value="PH domain-like"/>
    <property type="match status" value="1"/>
</dbReference>
<dbReference type="Pfam" id="PF22972">
    <property type="entry name" value="EVH1_PP4R3"/>
    <property type="match status" value="1"/>
</dbReference>
<keyword evidence="3" id="KW-0539">Nucleus</keyword>
<evidence type="ECO:0000256" key="2">
    <source>
        <dbReference type="ARBA" id="ARBA00008809"/>
    </source>
</evidence>